<dbReference type="PANTHER" id="PTHR33867:SF1">
    <property type="entry name" value="RIBOSOME MATURATION FACTOR RIMP"/>
    <property type="match status" value="1"/>
</dbReference>
<dbReference type="Proteomes" id="UP001524944">
    <property type="component" value="Unassembled WGS sequence"/>
</dbReference>
<keyword evidence="1 3" id="KW-0963">Cytoplasm</keyword>
<evidence type="ECO:0000259" key="5">
    <source>
        <dbReference type="Pfam" id="PF17384"/>
    </source>
</evidence>
<comment type="function">
    <text evidence="3">Required for maturation of 30S ribosomal subunits.</text>
</comment>
<dbReference type="SUPFAM" id="SSF74942">
    <property type="entry name" value="YhbC-like, C-terminal domain"/>
    <property type="match status" value="1"/>
</dbReference>
<evidence type="ECO:0000256" key="2">
    <source>
        <dbReference type="ARBA" id="ARBA00022517"/>
    </source>
</evidence>
<comment type="similarity">
    <text evidence="3">Belongs to the RimP family.</text>
</comment>
<dbReference type="SUPFAM" id="SSF75420">
    <property type="entry name" value="YhbC-like, N-terminal domain"/>
    <property type="match status" value="1"/>
</dbReference>
<evidence type="ECO:0000256" key="1">
    <source>
        <dbReference type="ARBA" id="ARBA00022490"/>
    </source>
</evidence>
<dbReference type="InterPro" id="IPR003728">
    <property type="entry name" value="Ribosome_maturation_RimP"/>
</dbReference>
<dbReference type="InterPro" id="IPR036847">
    <property type="entry name" value="RimP_C_sf"/>
</dbReference>
<dbReference type="Gene3D" id="3.30.300.70">
    <property type="entry name" value="RimP-like superfamily, N-terminal"/>
    <property type="match status" value="1"/>
</dbReference>
<reference evidence="6 7" key="1">
    <citation type="submission" date="2022-08" db="EMBL/GenBank/DDBJ databases">
        <title>Proteogenomics of the novel Dehalobacterium formicoaceticum strain EZ94 highlights a key role of methyltransferases during anaerobic dichloromethane degradation.</title>
        <authorList>
            <person name="Wasmund K."/>
        </authorList>
    </citation>
    <scope>NUCLEOTIDE SEQUENCE [LARGE SCALE GENOMIC DNA]</scope>
    <source>
        <strain evidence="6 7">EZ94</strain>
    </source>
</reference>
<feature type="domain" description="Ribosome maturation factor RimP N-terminal" evidence="4">
    <location>
        <begin position="14"/>
        <end position="86"/>
    </location>
</feature>
<organism evidence="6 7">
    <name type="scientific">Dehalobacterium formicoaceticum</name>
    <dbReference type="NCBI Taxonomy" id="51515"/>
    <lineage>
        <taxon>Bacteria</taxon>
        <taxon>Bacillati</taxon>
        <taxon>Bacillota</taxon>
        <taxon>Clostridia</taxon>
        <taxon>Eubacteriales</taxon>
        <taxon>Peptococcaceae</taxon>
        <taxon>Dehalobacterium</taxon>
    </lineage>
</organism>
<evidence type="ECO:0000313" key="6">
    <source>
        <dbReference type="EMBL" id="MCR6545891.1"/>
    </source>
</evidence>
<name>A0ABT1Y886_9FIRM</name>
<dbReference type="EMBL" id="JANPWE010000004">
    <property type="protein sequence ID" value="MCR6545891.1"/>
    <property type="molecule type" value="Genomic_DNA"/>
</dbReference>
<evidence type="ECO:0000259" key="4">
    <source>
        <dbReference type="Pfam" id="PF02576"/>
    </source>
</evidence>
<dbReference type="HAMAP" id="MF_01077">
    <property type="entry name" value="RimP"/>
    <property type="match status" value="1"/>
</dbReference>
<dbReference type="Pfam" id="PF17384">
    <property type="entry name" value="DUF150_C"/>
    <property type="match status" value="1"/>
</dbReference>
<dbReference type="RefSeq" id="WP_157677462.1">
    <property type="nucleotide sequence ID" value="NZ_CP022121.1"/>
</dbReference>
<dbReference type="PANTHER" id="PTHR33867">
    <property type="entry name" value="RIBOSOME MATURATION FACTOR RIMP"/>
    <property type="match status" value="1"/>
</dbReference>
<dbReference type="InterPro" id="IPR035956">
    <property type="entry name" value="RimP_N_sf"/>
</dbReference>
<dbReference type="Pfam" id="PF02576">
    <property type="entry name" value="RimP_N"/>
    <property type="match status" value="1"/>
</dbReference>
<dbReference type="CDD" id="cd01734">
    <property type="entry name" value="YlxS_C"/>
    <property type="match status" value="1"/>
</dbReference>
<accession>A0ABT1Y886</accession>
<evidence type="ECO:0000256" key="3">
    <source>
        <dbReference type="HAMAP-Rule" id="MF_01077"/>
    </source>
</evidence>
<comment type="caution">
    <text evidence="6">The sequence shown here is derived from an EMBL/GenBank/DDBJ whole genome shotgun (WGS) entry which is preliminary data.</text>
</comment>
<feature type="domain" description="Ribosome maturation factor RimP C-terminal" evidence="5">
    <location>
        <begin position="89"/>
        <end position="154"/>
    </location>
</feature>
<dbReference type="InterPro" id="IPR028989">
    <property type="entry name" value="RimP_N"/>
</dbReference>
<gene>
    <name evidence="3" type="primary">rimP</name>
    <name evidence="6" type="ORF">NVS47_10275</name>
</gene>
<evidence type="ECO:0000313" key="7">
    <source>
        <dbReference type="Proteomes" id="UP001524944"/>
    </source>
</evidence>
<protein>
    <recommendedName>
        <fullName evidence="3">Ribosome maturation factor RimP</fullName>
    </recommendedName>
</protein>
<dbReference type="InterPro" id="IPR028998">
    <property type="entry name" value="RimP_C"/>
</dbReference>
<proteinExistence type="inferred from homology"/>
<dbReference type="Gene3D" id="2.30.30.180">
    <property type="entry name" value="Ribosome maturation factor RimP, C-terminal domain"/>
    <property type="match status" value="1"/>
</dbReference>
<keyword evidence="7" id="KW-1185">Reference proteome</keyword>
<comment type="subcellular location">
    <subcellularLocation>
        <location evidence="3">Cytoplasm</location>
    </subcellularLocation>
</comment>
<keyword evidence="2 3" id="KW-0690">Ribosome biogenesis</keyword>
<sequence>MQKNSSVKETVENILRPLVESAGYDLVDLEYKKEGGNWYLRLFIDHDNGIDHTACEQVSNLVGDELDQRDPIPHSYILEVSSPGIERPLKTAKDFVRFSGEKVHIKLFAAKNKQKEFIGILLGMEDHQVALATDSSKILFDLDEIASAQLIVDFN</sequence>